<name>A0ABD0R248_CIRMR</name>
<organism evidence="2 3">
    <name type="scientific">Cirrhinus mrigala</name>
    <name type="common">Mrigala</name>
    <dbReference type="NCBI Taxonomy" id="683832"/>
    <lineage>
        <taxon>Eukaryota</taxon>
        <taxon>Metazoa</taxon>
        <taxon>Chordata</taxon>
        <taxon>Craniata</taxon>
        <taxon>Vertebrata</taxon>
        <taxon>Euteleostomi</taxon>
        <taxon>Actinopterygii</taxon>
        <taxon>Neopterygii</taxon>
        <taxon>Teleostei</taxon>
        <taxon>Ostariophysi</taxon>
        <taxon>Cypriniformes</taxon>
        <taxon>Cyprinidae</taxon>
        <taxon>Labeoninae</taxon>
        <taxon>Labeonini</taxon>
        <taxon>Cirrhinus</taxon>
    </lineage>
</organism>
<dbReference type="EMBL" id="JAMKFB020000006">
    <property type="protein sequence ID" value="KAL0191870.1"/>
    <property type="molecule type" value="Genomic_DNA"/>
</dbReference>
<feature type="compositionally biased region" description="Basic and acidic residues" evidence="1">
    <location>
        <begin position="26"/>
        <end position="52"/>
    </location>
</feature>
<keyword evidence="3" id="KW-1185">Reference proteome</keyword>
<sequence length="92" mass="10296">IGRLTVTRASLSTPPSSRVPHWHQRRPLERRSRRCATDTENGKAAQNRERSPLRTGHSTCSRPGSAHKSSARKKERGAGEQDAGARHHLRLK</sequence>
<accession>A0ABD0R248</accession>
<comment type="caution">
    <text evidence="2">The sequence shown here is derived from an EMBL/GenBank/DDBJ whole genome shotgun (WGS) entry which is preliminary data.</text>
</comment>
<feature type="region of interest" description="Disordered" evidence="1">
    <location>
        <begin position="1"/>
        <end position="92"/>
    </location>
</feature>
<feature type="non-terminal residue" evidence="2">
    <location>
        <position position="1"/>
    </location>
</feature>
<feature type="non-terminal residue" evidence="2">
    <location>
        <position position="92"/>
    </location>
</feature>
<gene>
    <name evidence="2" type="ORF">M9458_014568</name>
</gene>
<feature type="compositionally biased region" description="Polar residues" evidence="1">
    <location>
        <begin position="7"/>
        <end position="16"/>
    </location>
</feature>
<dbReference type="Proteomes" id="UP001529510">
    <property type="component" value="Unassembled WGS sequence"/>
</dbReference>
<evidence type="ECO:0000256" key="1">
    <source>
        <dbReference type="SAM" id="MobiDB-lite"/>
    </source>
</evidence>
<reference evidence="2 3" key="1">
    <citation type="submission" date="2024-05" db="EMBL/GenBank/DDBJ databases">
        <title>Genome sequencing and assembly of Indian major carp, Cirrhinus mrigala (Hamilton, 1822).</title>
        <authorList>
            <person name="Mohindra V."/>
            <person name="Chowdhury L.M."/>
            <person name="Lal K."/>
            <person name="Jena J.K."/>
        </authorList>
    </citation>
    <scope>NUCLEOTIDE SEQUENCE [LARGE SCALE GENOMIC DNA]</scope>
    <source>
        <strain evidence="2">CM1030</strain>
        <tissue evidence="2">Blood</tissue>
    </source>
</reference>
<proteinExistence type="predicted"/>
<protein>
    <submittedName>
        <fullName evidence="2">Uncharacterized protein</fullName>
    </submittedName>
</protein>
<evidence type="ECO:0000313" key="2">
    <source>
        <dbReference type="EMBL" id="KAL0191870.1"/>
    </source>
</evidence>
<dbReference type="AlphaFoldDB" id="A0ABD0R248"/>
<evidence type="ECO:0000313" key="3">
    <source>
        <dbReference type="Proteomes" id="UP001529510"/>
    </source>
</evidence>
<feature type="compositionally biased region" description="Basic and acidic residues" evidence="1">
    <location>
        <begin position="76"/>
        <end position="85"/>
    </location>
</feature>